<dbReference type="AlphaFoldDB" id="A0A816UYB1"/>
<protein>
    <submittedName>
        <fullName evidence="2">(rape) hypothetical protein</fullName>
    </submittedName>
</protein>
<dbReference type="EMBL" id="HG994372">
    <property type="protein sequence ID" value="CAF2114723.1"/>
    <property type="molecule type" value="Genomic_DNA"/>
</dbReference>
<feature type="region of interest" description="Disordered" evidence="1">
    <location>
        <begin position="1"/>
        <end position="22"/>
    </location>
</feature>
<evidence type="ECO:0000256" key="1">
    <source>
        <dbReference type="SAM" id="MobiDB-lite"/>
    </source>
</evidence>
<sequence length="72" mass="8086">AEKPVVLTDEPLREASPENDVNPEVDVLATPTVTEVVADGEKSNVEKWGQELQNRENILPWIRFTSNNTLQN</sequence>
<proteinExistence type="predicted"/>
<feature type="non-terminal residue" evidence="2">
    <location>
        <position position="1"/>
    </location>
</feature>
<gene>
    <name evidence="2" type="ORF">DARMORV10_C08P43230.1</name>
</gene>
<name>A0A816UYB1_BRANA</name>
<evidence type="ECO:0000313" key="2">
    <source>
        <dbReference type="EMBL" id="CAF2114723.1"/>
    </source>
</evidence>
<reference evidence="2" key="1">
    <citation type="submission" date="2021-01" db="EMBL/GenBank/DDBJ databases">
        <authorList>
            <consortium name="Genoscope - CEA"/>
            <person name="William W."/>
        </authorList>
    </citation>
    <scope>NUCLEOTIDE SEQUENCE</scope>
</reference>
<dbReference type="Proteomes" id="UP001295469">
    <property type="component" value="Chromosome C08"/>
</dbReference>
<organism evidence="2">
    <name type="scientific">Brassica napus</name>
    <name type="common">Rape</name>
    <dbReference type="NCBI Taxonomy" id="3708"/>
    <lineage>
        <taxon>Eukaryota</taxon>
        <taxon>Viridiplantae</taxon>
        <taxon>Streptophyta</taxon>
        <taxon>Embryophyta</taxon>
        <taxon>Tracheophyta</taxon>
        <taxon>Spermatophyta</taxon>
        <taxon>Magnoliopsida</taxon>
        <taxon>eudicotyledons</taxon>
        <taxon>Gunneridae</taxon>
        <taxon>Pentapetalae</taxon>
        <taxon>rosids</taxon>
        <taxon>malvids</taxon>
        <taxon>Brassicales</taxon>
        <taxon>Brassicaceae</taxon>
        <taxon>Brassiceae</taxon>
        <taxon>Brassica</taxon>
    </lineage>
</organism>
<accession>A0A816UYB1</accession>